<feature type="domain" description="GGDEF" evidence="3">
    <location>
        <begin position="200"/>
        <end position="329"/>
    </location>
</feature>
<dbReference type="EC" id="2.7.7.65" evidence="1"/>
<name>A0A923HE61_9BURK</name>
<reference evidence="4" key="1">
    <citation type="submission" date="2020-08" db="EMBL/GenBank/DDBJ databases">
        <title>Novel species isolated from subtropical streams in China.</title>
        <authorList>
            <person name="Lu H."/>
        </authorList>
    </citation>
    <scope>NUCLEOTIDE SEQUENCE</scope>
    <source>
        <strain evidence="4">KACC 12607</strain>
    </source>
</reference>
<dbReference type="RefSeq" id="WP_186912324.1">
    <property type="nucleotide sequence ID" value="NZ_JACOFV010000008.1"/>
</dbReference>
<dbReference type="InterPro" id="IPR029787">
    <property type="entry name" value="Nucleotide_cyclase"/>
</dbReference>
<dbReference type="GO" id="GO:0052621">
    <property type="term" value="F:diguanylate cyclase activity"/>
    <property type="evidence" value="ECO:0007669"/>
    <property type="project" value="UniProtKB-EC"/>
</dbReference>
<organism evidence="4 5">
    <name type="scientific">Undibacterium jejuense</name>
    <dbReference type="NCBI Taxonomy" id="1344949"/>
    <lineage>
        <taxon>Bacteria</taxon>
        <taxon>Pseudomonadati</taxon>
        <taxon>Pseudomonadota</taxon>
        <taxon>Betaproteobacteria</taxon>
        <taxon>Burkholderiales</taxon>
        <taxon>Oxalobacteraceae</taxon>
        <taxon>Undibacterium</taxon>
    </lineage>
</organism>
<keyword evidence="5" id="KW-1185">Reference proteome</keyword>
<dbReference type="GO" id="GO:0043709">
    <property type="term" value="P:cell adhesion involved in single-species biofilm formation"/>
    <property type="evidence" value="ECO:0007669"/>
    <property type="project" value="TreeGrafter"/>
</dbReference>
<evidence type="ECO:0000256" key="1">
    <source>
        <dbReference type="ARBA" id="ARBA00012528"/>
    </source>
</evidence>
<dbReference type="PANTHER" id="PTHR45138:SF9">
    <property type="entry name" value="DIGUANYLATE CYCLASE DGCM-RELATED"/>
    <property type="match status" value="1"/>
</dbReference>
<dbReference type="InterPro" id="IPR043128">
    <property type="entry name" value="Rev_trsase/Diguanyl_cyclase"/>
</dbReference>
<evidence type="ECO:0000313" key="4">
    <source>
        <dbReference type="EMBL" id="MBC3862396.1"/>
    </source>
</evidence>
<dbReference type="EMBL" id="JACOFV010000008">
    <property type="protein sequence ID" value="MBC3862396.1"/>
    <property type="molecule type" value="Genomic_DNA"/>
</dbReference>
<dbReference type="FunFam" id="3.30.70.270:FF:000001">
    <property type="entry name" value="Diguanylate cyclase domain protein"/>
    <property type="match status" value="1"/>
</dbReference>
<dbReference type="Pfam" id="PF00990">
    <property type="entry name" value="GGDEF"/>
    <property type="match status" value="1"/>
</dbReference>
<dbReference type="GO" id="GO:1902201">
    <property type="term" value="P:negative regulation of bacterial-type flagellum-dependent cell motility"/>
    <property type="evidence" value="ECO:0007669"/>
    <property type="project" value="TreeGrafter"/>
</dbReference>
<evidence type="ECO:0000313" key="5">
    <source>
        <dbReference type="Proteomes" id="UP000634011"/>
    </source>
</evidence>
<dbReference type="Proteomes" id="UP000634011">
    <property type="component" value="Unassembled WGS sequence"/>
</dbReference>
<comment type="catalytic activity">
    <reaction evidence="2">
        <text>2 GTP = 3',3'-c-di-GMP + 2 diphosphate</text>
        <dbReference type="Rhea" id="RHEA:24898"/>
        <dbReference type="ChEBI" id="CHEBI:33019"/>
        <dbReference type="ChEBI" id="CHEBI:37565"/>
        <dbReference type="ChEBI" id="CHEBI:58805"/>
        <dbReference type="EC" id="2.7.7.65"/>
    </reaction>
</comment>
<dbReference type="Gene3D" id="3.30.70.270">
    <property type="match status" value="1"/>
</dbReference>
<comment type="caution">
    <text evidence="4">The sequence shown here is derived from an EMBL/GenBank/DDBJ whole genome shotgun (WGS) entry which is preliminary data.</text>
</comment>
<gene>
    <name evidence="4" type="ORF">H8K32_09825</name>
</gene>
<protein>
    <recommendedName>
        <fullName evidence="1">diguanylate cyclase</fullName>
        <ecNumber evidence="1">2.7.7.65</ecNumber>
    </recommendedName>
</protein>
<evidence type="ECO:0000259" key="3">
    <source>
        <dbReference type="PROSITE" id="PS50887"/>
    </source>
</evidence>
<evidence type="ECO:0000256" key="2">
    <source>
        <dbReference type="ARBA" id="ARBA00034247"/>
    </source>
</evidence>
<dbReference type="InterPro" id="IPR000160">
    <property type="entry name" value="GGDEF_dom"/>
</dbReference>
<dbReference type="PANTHER" id="PTHR45138">
    <property type="entry name" value="REGULATORY COMPONENTS OF SENSORY TRANSDUCTION SYSTEM"/>
    <property type="match status" value="1"/>
</dbReference>
<proteinExistence type="predicted"/>
<sequence length="348" mass="39452">MESIIKHLVEITGYRDHDLLNISIASSLREIFAARSARISELSYDGTNSFLTSKVDITATGVDVIDQSEPIPLSDKLSEIPELKTAIAGRQAVIECVTDNEPRICLLLWNAEQLEALIELIGPGNRNLNTMEVLRGMLIVYKNFLALLDYNERDSLTGLLNRKTFDDSYTRMLRMNVGHHPLAEAEVGADQSETENKVEHYHWLAVVDIDYFKRVNDQFGHLYGDEVLILIANIMRNSFQPNDHLFRFGGEEFLILVHSSSLSDAHRVLDQFRTNVEQYHFPQVGQVTVSIGFARIDTFEPAVATVGRADQALYYAKTHGRNQTCHYDMLVANGDLHQEYSNDIAEFF</sequence>
<dbReference type="InterPro" id="IPR050469">
    <property type="entry name" value="Diguanylate_Cyclase"/>
</dbReference>
<dbReference type="SMART" id="SM00267">
    <property type="entry name" value="GGDEF"/>
    <property type="match status" value="1"/>
</dbReference>
<dbReference type="SUPFAM" id="SSF55073">
    <property type="entry name" value="Nucleotide cyclase"/>
    <property type="match status" value="1"/>
</dbReference>
<dbReference type="NCBIfam" id="TIGR00254">
    <property type="entry name" value="GGDEF"/>
    <property type="match status" value="1"/>
</dbReference>
<dbReference type="CDD" id="cd01949">
    <property type="entry name" value="GGDEF"/>
    <property type="match status" value="1"/>
</dbReference>
<dbReference type="PROSITE" id="PS50887">
    <property type="entry name" value="GGDEF"/>
    <property type="match status" value="1"/>
</dbReference>
<dbReference type="AlphaFoldDB" id="A0A923HE61"/>
<accession>A0A923HE61</accession>
<dbReference type="GO" id="GO:0005886">
    <property type="term" value="C:plasma membrane"/>
    <property type="evidence" value="ECO:0007669"/>
    <property type="project" value="TreeGrafter"/>
</dbReference>